<feature type="signal peptide" evidence="1">
    <location>
        <begin position="1"/>
        <end position="27"/>
    </location>
</feature>
<keyword evidence="1" id="KW-0732">Signal</keyword>
<reference evidence="3" key="1">
    <citation type="journal article" date="2019" name="Int. J. Syst. Evol. Microbiol.">
        <title>The Global Catalogue of Microorganisms (GCM) 10K type strain sequencing project: providing services to taxonomists for standard genome sequencing and annotation.</title>
        <authorList>
            <consortium name="The Broad Institute Genomics Platform"/>
            <consortium name="The Broad Institute Genome Sequencing Center for Infectious Disease"/>
            <person name="Wu L."/>
            <person name="Ma J."/>
        </authorList>
    </citation>
    <scope>NUCLEOTIDE SEQUENCE [LARGE SCALE GENOMIC DNA]</scope>
    <source>
        <strain evidence="3">CGMCC 1.10759</strain>
    </source>
</reference>
<name>A0ABV8SWA1_9GAMM</name>
<sequence length="407" mass="44068">MSNMKRTNGTSPLAKAAALGVAVLAFASGQQADATPLGRKQALRMYERLTGTPPSATLLLTLEGMVGNSSQAELEATAAFIMDPDQGHSKNFYSVTLKNFATPWTNRDQSIFAPLNDYTATVIGLVKEDADFRTVLFDDVVFIGSGSGIPAYSPTSNAHYEALESNSVDLRTLTRTTQSSLNGLPPAATAGVITSRAASEAFFIDGTNRAMFRFTLMNHMCRDMEQIHDTSRPPDRIRQDVSRSPGGDSSVFNNNCIGCHSVMDSMAQAFAYYDFDETLGRLVYTPGQVQPKYLINSDNFKPGYVTPDDGWENRMRLDGKNDIGVLGWDENRPNHGNGAKSLGQEFAYSNAFAECQTEKVFRKVCFRGPTDAELGPGGAFQTISTTFKSAGSLRGVFAQVAAQCAGQ</sequence>
<feature type="chain" id="PRO_5045809698" description="Lipoprotein" evidence="1">
    <location>
        <begin position="28"/>
        <end position="407"/>
    </location>
</feature>
<dbReference type="RefSeq" id="WP_380599367.1">
    <property type="nucleotide sequence ID" value="NZ_JBHSDU010000003.1"/>
</dbReference>
<proteinExistence type="predicted"/>
<protein>
    <recommendedName>
        <fullName evidence="4">Lipoprotein</fullName>
    </recommendedName>
</protein>
<organism evidence="2 3">
    <name type="scientific">Steroidobacter flavus</name>
    <dbReference type="NCBI Taxonomy" id="1842136"/>
    <lineage>
        <taxon>Bacteria</taxon>
        <taxon>Pseudomonadati</taxon>
        <taxon>Pseudomonadota</taxon>
        <taxon>Gammaproteobacteria</taxon>
        <taxon>Steroidobacterales</taxon>
        <taxon>Steroidobacteraceae</taxon>
        <taxon>Steroidobacter</taxon>
    </lineage>
</organism>
<keyword evidence="3" id="KW-1185">Reference proteome</keyword>
<dbReference type="Proteomes" id="UP001595904">
    <property type="component" value="Unassembled WGS sequence"/>
</dbReference>
<evidence type="ECO:0000256" key="1">
    <source>
        <dbReference type="SAM" id="SignalP"/>
    </source>
</evidence>
<evidence type="ECO:0008006" key="4">
    <source>
        <dbReference type="Google" id="ProtNLM"/>
    </source>
</evidence>
<dbReference type="EMBL" id="JBHSDU010000003">
    <property type="protein sequence ID" value="MFC4311223.1"/>
    <property type="molecule type" value="Genomic_DNA"/>
</dbReference>
<accession>A0ABV8SWA1</accession>
<comment type="caution">
    <text evidence="2">The sequence shown here is derived from an EMBL/GenBank/DDBJ whole genome shotgun (WGS) entry which is preliminary data.</text>
</comment>
<evidence type="ECO:0000313" key="2">
    <source>
        <dbReference type="EMBL" id="MFC4311223.1"/>
    </source>
</evidence>
<gene>
    <name evidence="2" type="ORF">ACFPN2_19145</name>
</gene>
<evidence type="ECO:0000313" key="3">
    <source>
        <dbReference type="Proteomes" id="UP001595904"/>
    </source>
</evidence>